<dbReference type="SUPFAM" id="SSF52540">
    <property type="entry name" value="P-loop containing nucleoside triphosphate hydrolases"/>
    <property type="match status" value="1"/>
</dbReference>
<evidence type="ECO:0000313" key="8">
    <source>
        <dbReference type="Proteomes" id="UP000070226"/>
    </source>
</evidence>
<dbReference type="RefSeq" id="WP_231725520.1">
    <property type="nucleotide sequence ID" value="NZ_KQ958076.1"/>
</dbReference>
<protein>
    <recommendedName>
        <fullName evidence="6">Type IV secretion system coupling protein TraD DNA-binding domain-containing protein</fullName>
    </recommendedName>
</protein>
<name>A0A133S4P5_9FIRM</name>
<dbReference type="CDD" id="cd01127">
    <property type="entry name" value="TrwB_TraG_TraD_VirD4"/>
    <property type="match status" value="1"/>
</dbReference>
<organism evidence="7">
    <name type="scientific">Veillonella atypica</name>
    <dbReference type="NCBI Taxonomy" id="39777"/>
    <lineage>
        <taxon>Bacteria</taxon>
        <taxon>Bacillati</taxon>
        <taxon>Bacillota</taxon>
        <taxon>Negativicutes</taxon>
        <taxon>Veillonellales</taxon>
        <taxon>Veillonellaceae</taxon>
        <taxon>Veillonella</taxon>
    </lineage>
</organism>
<keyword evidence="2" id="KW-1003">Cell membrane</keyword>
<comment type="subcellular location">
    <subcellularLocation>
        <location evidence="1">Cell membrane</location>
        <topology evidence="1">Multi-pass membrane protein</topology>
    </subcellularLocation>
</comment>
<evidence type="ECO:0000256" key="2">
    <source>
        <dbReference type="ARBA" id="ARBA00022475"/>
    </source>
</evidence>
<evidence type="ECO:0000256" key="4">
    <source>
        <dbReference type="ARBA" id="ARBA00022989"/>
    </source>
</evidence>
<evidence type="ECO:0000313" key="7">
    <source>
        <dbReference type="EMBL" id="KXA64237.1"/>
    </source>
</evidence>
<dbReference type="PANTHER" id="PTHR37937">
    <property type="entry name" value="CONJUGATIVE TRANSFER: DNA TRANSPORT"/>
    <property type="match status" value="1"/>
</dbReference>
<evidence type="ECO:0000256" key="1">
    <source>
        <dbReference type="ARBA" id="ARBA00004651"/>
    </source>
</evidence>
<dbReference type="AlphaFoldDB" id="A0A133S4P5"/>
<dbReference type="InterPro" id="IPR019476">
    <property type="entry name" value="T4SS_TraD_DNA-bd"/>
</dbReference>
<dbReference type="Pfam" id="PF10412">
    <property type="entry name" value="TrwB_AAD_bind"/>
    <property type="match status" value="1"/>
</dbReference>
<sequence length="468" mass="53254">MHLDYKFKTKNKPHVLSIGNINIPTDTECKHILVFGASGSGKSVLLSQFLNQINTYSQQYNDKRHYIITDVKPEFVGKFAKSDDYIFCPFDKRSISWSIFNDIDDISDYDTFASILFEREGEKDPFWGLAAGAIFADGLKYLDLQGRKTNQDILEFFKQPAEDLTEAINCLPPTLITSKQYLNAPENTFASILATLASGLKPFMHLKDSTDNNAAFSFKQYIREEYQRTNGTIPNLYLLVPANRQRIMAPLLSLVMDIMINEALTLPESQNCRLYFIIDEIGSINKIQLLPDLITKGRSYGISILALTQDSGLLREKYGPQVMQSFLNNFGTQIVLRINDATTAKELADNFGVEEIIEYKESIQLPQNGSPIPSISQDTTTKSLILPSQLQSLPPFKGYGKILGFNPFNLVIPQLFFSENPNIKHIDPIDRKTVNSFKPNMHPHRIKFNEYKEHRYGEDLINKYKKGE</sequence>
<gene>
    <name evidence="7" type="ORF">HMPREF3233_01054</name>
</gene>
<dbReference type="GO" id="GO:0005886">
    <property type="term" value="C:plasma membrane"/>
    <property type="evidence" value="ECO:0007669"/>
    <property type="project" value="UniProtKB-SubCell"/>
</dbReference>
<dbReference type="PATRIC" id="fig|39777.7.peg.1023"/>
<dbReference type="PANTHER" id="PTHR37937:SF1">
    <property type="entry name" value="CONJUGATIVE TRANSFER: DNA TRANSPORT"/>
    <property type="match status" value="1"/>
</dbReference>
<feature type="domain" description="Type IV secretion system coupling protein TraD DNA-binding" evidence="6">
    <location>
        <begin position="16"/>
        <end position="403"/>
    </location>
</feature>
<proteinExistence type="predicted"/>
<dbReference type="EMBL" id="LRQT01000030">
    <property type="protein sequence ID" value="KXA64237.1"/>
    <property type="molecule type" value="Genomic_DNA"/>
</dbReference>
<comment type="caution">
    <text evidence="7">The sequence shown here is derived from an EMBL/GenBank/DDBJ whole genome shotgun (WGS) entry which is preliminary data.</text>
</comment>
<reference evidence="7 8" key="1">
    <citation type="submission" date="2016-01" db="EMBL/GenBank/DDBJ databases">
        <authorList>
            <person name="Oliw E.H."/>
        </authorList>
    </citation>
    <scope>NUCLEOTIDE SEQUENCE [LARGE SCALE GENOMIC DNA]</scope>
    <source>
        <strain evidence="7 8">CMW7756B</strain>
    </source>
</reference>
<evidence type="ECO:0000259" key="6">
    <source>
        <dbReference type="Pfam" id="PF10412"/>
    </source>
</evidence>
<evidence type="ECO:0000256" key="5">
    <source>
        <dbReference type="ARBA" id="ARBA00023136"/>
    </source>
</evidence>
<keyword evidence="4" id="KW-1133">Transmembrane helix</keyword>
<accession>A0A133S4P5</accession>
<dbReference type="InterPro" id="IPR051539">
    <property type="entry name" value="T4SS-coupling_protein"/>
</dbReference>
<dbReference type="InterPro" id="IPR027417">
    <property type="entry name" value="P-loop_NTPase"/>
</dbReference>
<dbReference type="Proteomes" id="UP000070226">
    <property type="component" value="Unassembled WGS sequence"/>
</dbReference>
<keyword evidence="5" id="KW-0472">Membrane</keyword>
<evidence type="ECO:0000256" key="3">
    <source>
        <dbReference type="ARBA" id="ARBA00022692"/>
    </source>
</evidence>
<dbReference type="Gene3D" id="3.40.50.300">
    <property type="entry name" value="P-loop containing nucleotide triphosphate hydrolases"/>
    <property type="match status" value="2"/>
</dbReference>
<keyword evidence="3" id="KW-0812">Transmembrane</keyword>